<keyword evidence="4" id="KW-1185">Reference proteome</keyword>
<evidence type="ECO:0000256" key="1">
    <source>
        <dbReference type="ARBA" id="ARBA00022801"/>
    </source>
</evidence>
<evidence type="ECO:0000313" key="4">
    <source>
        <dbReference type="Proteomes" id="UP000637628"/>
    </source>
</evidence>
<protein>
    <submittedName>
        <fullName evidence="3">Esterase</fullName>
    </submittedName>
</protein>
<dbReference type="PANTHER" id="PTHR48081">
    <property type="entry name" value="AB HYDROLASE SUPERFAMILY PROTEIN C4A8.06C"/>
    <property type="match status" value="1"/>
</dbReference>
<reference evidence="3 4" key="1">
    <citation type="submission" date="2021-01" db="EMBL/GenBank/DDBJ databases">
        <title>Whole genome shotgun sequence of Actinoplanes durhamensis NBRC 14914.</title>
        <authorList>
            <person name="Komaki H."/>
            <person name="Tamura T."/>
        </authorList>
    </citation>
    <scope>NUCLEOTIDE SEQUENCE [LARGE SCALE GENOMIC DNA]</scope>
    <source>
        <strain evidence="3 4">NBRC 14914</strain>
    </source>
</reference>
<feature type="domain" description="Alpha/beta hydrolase fold-3" evidence="2">
    <location>
        <begin position="30"/>
        <end position="78"/>
    </location>
</feature>
<evidence type="ECO:0000259" key="2">
    <source>
        <dbReference type="Pfam" id="PF07859"/>
    </source>
</evidence>
<dbReference type="SUPFAM" id="SSF53474">
    <property type="entry name" value="alpha/beta-Hydrolases"/>
    <property type="match status" value="1"/>
</dbReference>
<accession>A0ABQ3YZD5</accession>
<evidence type="ECO:0000313" key="3">
    <source>
        <dbReference type="EMBL" id="GIE02948.1"/>
    </source>
</evidence>
<dbReference type="InterPro" id="IPR050300">
    <property type="entry name" value="GDXG_lipolytic_enzyme"/>
</dbReference>
<keyword evidence="1" id="KW-0378">Hydrolase</keyword>
<sequence length="288" mass="30267">MQLDEIDLEAAGHTFRLRTYQPAEPHGPVLVWMHGGAFMFGDLDMPEADQVARQLCERGVAVVSVDYTLAPLDALPALLPADGAGPDLPPPPLSPAPRARFPVASLQIAAAFDWATGNAKNLGGDPQRVSVGGASAGANLAASAGMRLRDRGTDRPASLALVYPVLHNEVPAVNDELAALLAPLPPFLTFPPASMAAINHNYAGESVTDPYVYPAGHDLRGLPATLIINAEADRLRMSGEAFAAELALAGVDTTVIRERGTGHGYLNETGSLAADRTIERLFAWLTAA</sequence>
<dbReference type="Gene3D" id="3.40.50.1820">
    <property type="entry name" value="alpha/beta hydrolase"/>
    <property type="match status" value="1"/>
</dbReference>
<dbReference type="EMBL" id="BOML01000034">
    <property type="protein sequence ID" value="GIE02948.1"/>
    <property type="molecule type" value="Genomic_DNA"/>
</dbReference>
<dbReference type="RefSeq" id="WP_203728663.1">
    <property type="nucleotide sequence ID" value="NZ_BAAATX010000062.1"/>
</dbReference>
<dbReference type="Pfam" id="PF07859">
    <property type="entry name" value="Abhydrolase_3"/>
    <property type="match status" value="2"/>
</dbReference>
<name>A0ABQ3YZD5_9ACTN</name>
<proteinExistence type="predicted"/>
<gene>
    <name evidence="3" type="primary">aes_2</name>
    <name evidence="3" type="ORF">Adu01nite_42980</name>
</gene>
<dbReference type="InterPro" id="IPR013094">
    <property type="entry name" value="AB_hydrolase_3"/>
</dbReference>
<comment type="caution">
    <text evidence="3">The sequence shown here is derived from an EMBL/GenBank/DDBJ whole genome shotgun (WGS) entry which is preliminary data.</text>
</comment>
<dbReference type="PANTHER" id="PTHR48081:SF8">
    <property type="entry name" value="ALPHA_BETA HYDROLASE FOLD-3 DOMAIN-CONTAINING PROTEIN-RELATED"/>
    <property type="match status" value="1"/>
</dbReference>
<dbReference type="InterPro" id="IPR029058">
    <property type="entry name" value="AB_hydrolase_fold"/>
</dbReference>
<organism evidence="3 4">
    <name type="scientific">Paractinoplanes durhamensis</name>
    <dbReference type="NCBI Taxonomy" id="113563"/>
    <lineage>
        <taxon>Bacteria</taxon>
        <taxon>Bacillati</taxon>
        <taxon>Actinomycetota</taxon>
        <taxon>Actinomycetes</taxon>
        <taxon>Micromonosporales</taxon>
        <taxon>Micromonosporaceae</taxon>
        <taxon>Paractinoplanes</taxon>
    </lineage>
</organism>
<feature type="domain" description="Alpha/beta hydrolase fold-3" evidence="2">
    <location>
        <begin position="96"/>
        <end position="266"/>
    </location>
</feature>
<dbReference type="Proteomes" id="UP000637628">
    <property type="component" value="Unassembled WGS sequence"/>
</dbReference>